<dbReference type="Proteomes" id="UP000821845">
    <property type="component" value="Chromosome 7"/>
</dbReference>
<keyword evidence="2" id="KW-1185">Reference proteome</keyword>
<reference evidence="1" key="1">
    <citation type="submission" date="2020-05" db="EMBL/GenBank/DDBJ databases">
        <title>Large-scale comparative analyses of tick genomes elucidate their genetic diversity and vector capacities.</title>
        <authorList>
            <person name="Jia N."/>
            <person name="Wang J."/>
            <person name="Shi W."/>
            <person name="Du L."/>
            <person name="Sun Y."/>
            <person name="Zhan W."/>
            <person name="Jiang J."/>
            <person name="Wang Q."/>
            <person name="Zhang B."/>
            <person name="Ji P."/>
            <person name="Sakyi L.B."/>
            <person name="Cui X."/>
            <person name="Yuan T."/>
            <person name="Jiang B."/>
            <person name="Yang W."/>
            <person name="Lam T.T.-Y."/>
            <person name="Chang Q."/>
            <person name="Ding S."/>
            <person name="Wang X."/>
            <person name="Zhu J."/>
            <person name="Ruan X."/>
            <person name="Zhao L."/>
            <person name="Wei J."/>
            <person name="Que T."/>
            <person name="Du C."/>
            <person name="Cheng J."/>
            <person name="Dai P."/>
            <person name="Han X."/>
            <person name="Huang E."/>
            <person name="Gao Y."/>
            <person name="Liu J."/>
            <person name="Shao H."/>
            <person name="Ye R."/>
            <person name="Li L."/>
            <person name="Wei W."/>
            <person name="Wang X."/>
            <person name="Wang C."/>
            <person name="Yang T."/>
            <person name="Huo Q."/>
            <person name="Li W."/>
            <person name="Guo W."/>
            <person name="Chen H."/>
            <person name="Zhou L."/>
            <person name="Ni X."/>
            <person name="Tian J."/>
            <person name="Zhou Y."/>
            <person name="Sheng Y."/>
            <person name="Liu T."/>
            <person name="Pan Y."/>
            <person name="Xia L."/>
            <person name="Li J."/>
            <person name="Zhao F."/>
            <person name="Cao W."/>
        </authorList>
    </citation>
    <scope>NUCLEOTIDE SEQUENCE</scope>
    <source>
        <strain evidence="1">Hyas-2018</strain>
    </source>
</reference>
<comment type="caution">
    <text evidence="1">The sequence shown here is derived from an EMBL/GenBank/DDBJ whole genome shotgun (WGS) entry which is preliminary data.</text>
</comment>
<name>A0ACB7RTV7_HYAAI</name>
<evidence type="ECO:0000313" key="2">
    <source>
        <dbReference type="Proteomes" id="UP000821845"/>
    </source>
</evidence>
<gene>
    <name evidence="1" type="ORF">HPB50_008073</name>
</gene>
<evidence type="ECO:0000313" key="1">
    <source>
        <dbReference type="EMBL" id="KAH6925625.1"/>
    </source>
</evidence>
<sequence length="672" mass="75624">MTVSGTRLEANEALIECVCQDSECVASDREILILGDFNGHISELDEYTDANGKLLLRLAERLQLNIANLDPRCEGKYTWCARGSATSIDYVLVSHRLTRLLNSLHIDEEGNYSAGSDHNRMRIDFSRTQHLKLPRRCNGSEGQMHLSEKAIERVAAEFEDSQQRREANTYEEYIATLRSIMHRHKTRNKNPTRHTRKPWWDKEVAQAWQAHREANRAHRRAVKTEDPEVCSHKWKYYLQLKHEMQALIQVKLANANRQMLQELRDEGRSTATKFWCYKGYCVSNAQTAKELGNKKGKLACKDTAQALWSSSVLATRSVSGNVAPKKKALGELPKQQLTPEKVDVVAVDMFLFDMAQGTDYRLDFAHTKVLPETFYARANGTRVISFFEILSSSTPGVALTVSCVALCALLLAAMNSSRSFFKSASVEITFLLATLFAQSSPIPRHRRHAGSRRVIYLLLLLGLFPLSVYIRGELTSCITVTRPADYLDTLDELGRALDDGTVAACAARDTSQASAMSMSDQWPSSTIMRKLQAAYIRHGRERLILQSTRHCLRCTRQSDRVCFTLLQPACVVREESAEAQPFSEHLGIAMAGLPLRYASPHKAALRDLLLRVGEAALDTEAAPDCKYREPPAPTVQAVELLTFFRQYCALLALTTFVFFAECATGWLCRRCS</sequence>
<proteinExistence type="predicted"/>
<protein>
    <submittedName>
        <fullName evidence="1">Uncharacterized protein</fullName>
    </submittedName>
</protein>
<accession>A0ACB7RTV7</accession>
<organism evidence="1 2">
    <name type="scientific">Hyalomma asiaticum</name>
    <name type="common">Tick</name>
    <dbReference type="NCBI Taxonomy" id="266040"/>
    <lineage>
        <taxon>Eukaryota</taxon>
        <taxon>Metazoa</taxon>
        <taxon>Ecdysozoa</taxon>
        <taxon>Arthropoda</taxon>
        <taxon>Chelicerata</taxon>
        <taxon>Arachnida</taxon>
        <taxon>Acari</taxon>
        <taxon>Parasitiformes</taxon>
        <taxon>Ixodida</taxon>
        <taxon>Ixodoidea</taxon>
        <taxon>Ixodidae</taxon>
        <taxon>Hyalomminae</taxon>
        <taxon>Hyalomma</taxon>
    </lineage>
</organism>
<dbReference type="EMBL" id="CM023487">
    <property type="protein sequence ID" value="KAH6925625.1"/>
    <property type="molecule type" value="Genomic_DNA"/>
</dbReference>